<gene>
    <name evidence="1" type="ORF">OBBRIDRAFT_804278</name>
</gene>
<name>A0A8E2ATB6_9APHY</name>
<evidence type="ECO:0000313" key="1">
    <source>
        <dbReference type="EMBL" id="OCH89993.1"/>
    </source>
</evidence>
<reference evidence="1 2" key="1">
    <citation type="submission" date="2016-07" db="EMBL/GenBank/DDBJ databases">
        <title>Draft genome of the white-rot fungus Obba rivulosa 3A-2.</title>
        <authorList>
            <consortium name="DOE Joint Genome Institute"/>
            <person name="Miettinen O."/>
            <person name="Riley R."/>
            <person name="Acob R."/>
            <person name="Barry K."/>
            <person name="Cullen D."/>
            <person name="De Vries R."/>
            <person name="Hainaut M."/>
            <person name="Hatakka A."/>
            <person name="Henrissat B."/>
            <person name="Hilden K."/>
            <person name="Kuo R."/>
            <person name="Labutti K."/>
            <person name="Lipzen A."/>
            <person name="Makela M.R."/>
            <person name="Sandor L."/>
            <person name="Spatafora J.W."/>
            <person name="Grigoriev I.V."/>
            <person name="Hibbett D.S."/>
        </authorList>
    </citation>
    <scope>NUCLEOTIDE SEQUENCE [LARGE SCALE GENOMIC DNA]</scope>
    <source>
        <strain evidence="1 2">3A-2</strain>
    </source>
</reference>
<evidence type="ECO:0000313" key="2">
    <source>
        <dbReference type="Proteomes" id="UP000250043"/>
    </source>
</evidence>
<keyword evidence="2" id="KW-1185">Reference proteome</keyword>
<dbReference type="Proteomes" id="UP000250043">
    <property type="component" value="Unassembled WGS sequence"/>
</dbReference>
<protein>
    <submittedName>
        <fullName evidence="1">Uncharacterized protein</fullName>
    </submittedName>
</protein>
<dbReference type="EMBL" id="KV722414">
    <property type="protein sequence ID" value="OCH89993.1"/>
    <property type="molecule type" value="Genomic_DNA"/>
</dbReference>
<organism evidence="1 2">
    <name type="scientific">Obba rivulosa</name>
    <dbReference type="NCBI Taxonomy" id="1052685"/>
    <lineage>
        <taxon>Eukaryota</taxon>
        <taxon>Fungi</taxon>
        <taxon>Dikarya</taxon>
        <taxon>Basidiomycota</taxon>
        <taxon>Agaricomycotina</taxon>
        <taxon>Agaricomycetes</taxon>
        <taxon>Polyporales</taxon>
        <taxon>Gelatoporiaceae</taxon>
        <taxon>Obba</taxon>
    </lineage>
</organism>
<dbReference type="AlphaFoldDB" id="A0A8E2ATB6"/>
<proteinExistence type="predicted"/>
<sequence length="234" mass="27000">MTMTSLEDAYLPGSASHIVQLRLTGIKNDANHEDYRWLDRLTPFLVKLDRLQRLRLEEIDWDELKPGIQSFLMLWFNSPFQLYLGGNQPDINTSDLARLLPADGEDPPDGNLYEEDGIVANILSYRILGSALQEITAYFLGHDDPSYMQVMRLICQLVTPRTTEFELHLALPPDRRQFQTRNWKTVDEILEPVYRLLVYGFWKSAGAGMRLLREKLPTVARQIRIALEARLVPS</sequence>
<accession>A0A8E2ATB6</accession>